<name>R7Q4R2_CHOCR</name>
<feature type="region of interest" description="Disordered" evidence="1">
    <location>
        <begin position="1"/>
        <end position="50"/>
    </location>
</feature>
<sequence length="147" mass="16077">MGSIGPRVRFDAAAAGSPSTMRHVRTGRRSLRELHRGRRSEDPNKHDAGRRIKAVAGRILAGGHDGRDIPLTVRRAKSGGWCDVKCGETEKKKKKSGSGIALHRNDSKSDWERVEEMCKLASECSGSSGSASFRSVWHSLIAIENEI</sequence>
<protein>
    <submittedName>
        <fullName evidence="2">Uncharacterized protein</fullName>
    </submittedName>
</protein>
<dbReference type="EMBL" id="HG001628">
    <property type="protein sequence ID" value="CDF32979.1"/>
    <property type="molecule type" value="Genomic_DNA"/>
</dbReference>
<reference evidence="3" key="1">
    <citation type="journal article" date="2013" name="Proc. Natl. Acad. Sci. U.S.A.">
        <title>Genome structure and metabolic features in the red seaweed Chondrus crispus shed light on evolution of the Archaeplastida.</title>
        <authorList>
            <person name="Collen J."/>
            <person name="Porcel B."/>
            <person name="Carre W."/>
            <person name="Ball S.G."/>
            <person name="Chaparro C."/>
            <person name="Tonon T."/>
            <person name="Barbeyron T."/>
            <person name="Michel G."/>
            <person name="Noel B."/>
            <person name="Valentin K."/>
            <person name="Elias M."/>
            <person name="Artiguenave F."/>
            <person name="Arun A."/>
            <person name="Aury J.M."/>
            <person name="Barbosa-Neto J.F."/>
            <person name="Bothwell J.H."/>
            <person name="Bouget F.Y."/>
            <person name="Brillet L."/>
            <person name="Cabello-Hurtado F."/>
            <person name="Capella-Gutierrez S."/>
            <person name="Charrier B."/>
            <person name="Cladiere L."/>
            <person name="Cock J.M."/>
            <person name="Coelho S.M."/>
            <person name="Colleoni C."/>
            <person name="Czjzek M."/>
            <person name="Da Silva C."/>
            <person name="Delage L."/>
            <person name="Denoeud F."/>
            <person name="Deschamps P."/>
            <person name="Dittami S.M."/>
            <person name="Gabaldon T."/>
            <person name="Gachon C.M."/>
            <person name="Groisillier A."/>
            <person name="Herve C."/>
            <person name="Jabbari K."/>
            <person name="Katinka M."/>
            <person name="Kloareg B."/>
            <person name="Kowalczyk N."/>
            <person name="Labadie K."/>
            <person name="Leblanc C."/>
            <person name="Lopez P.J."/>
            <person name="McLachlan D.H."/>
            <person name="Meslet-Cladiere L."/>
            <person name="Moustafa A."/>
            <person name="Nehr Z."/>
            <person name="Nyvall Collen P."/>
            <person name="Panaud O."/>
            <person name="Partensky F."/>
            <person name="Poulain J."/>
            <person name="Rensing S.A."/>
            <person name="Rousvoal S."/>
            <person name="Samson G."/>
            <person name="Symeonidi A."/>
            <person name="Weissenbach J."/>
            <person name="Zambounis A."/>
            <person name="Wincker P."/>
            <person name="Boyen C."/>
        </authorList>
    </citation>
    <scope>NUCLEOTIDE SEQUENCE [LARGE SCALE GENOMIC DNA]</scope>
    <source>
        <strain evidence="3">cv. Stackhouse</strain>
    </source>
</reference>
<dbReference type="Proteomes" id="UP000012073">
    <property type="component" value="Unassembled WGS sequence"/>
</dbReference>
<evidence type="ECO:0000256" key="1">
    <source>
        <dbReference type="SAM" id="MobiDB-lite"/>
    </source>
</evidence>
<dbReference type="GeneID" id="17320495"/>
<dbReference type="RefSeq" id="XP_005712782.1">
    <property type="nucleotide sequence ID" value="XM_005712725.1"/>
</dbReference>
<evidence type="ECO:0000313" key="2">
    <source>
        <dbReference type="EMBL" id="CDF32979.1"/>
    </source>
</evidence>
<dbReference type="AlphaFoldDB" id="R7Q4R2"/>
<keyword evidence="3" id="KW-1185">Reference proteome</keyword>
<dbReference type="KEGG" id="ccp:CHC_T00001827001"/>
<evidence type="ECO:0000313" key="3">
    <source>
        <dbReference type="Proteomes" id="UP000012073"/>
    </source>
</evidence>
<feature type="compositionally biased region" description="Basic and acidic residues" evidence="1">
    <location>
        <begin position="30"/>
        <end position="50"/>
    </location>
</feature>
<organism evidence="2 3">
    <name type="scientific">Chondrus crispus</name>
    <name type="common">Carrageen Irish moss</name>
    <name type="synonym">Polymorpha crispa</name>
    <dbReference type="NCBI Taxonomy" id="2769"/>
    <lineage>
        <taxon>Eukaryota</taxon>
        <taxon>Rhodophyta</taxon>
        <taxon>Florideophyceae</taxon>
        <taxon>Rhodymeniophycidae</taxon>
        <taxon>Gigartinales</taxon>
        <taxon>Gigartinaceae</taxon>
        <taxon>Chondrus</taxon>
    </lineage>
</organism>
<proteinExistence type="predicted"/>
<gene>
    <name evidence="2" type="ORF">CHC_T00001827001</name>
</gene>
<dbReference type="Gramene" id="CDF32979">
    <property type="protein sequence ID" value="CDF32979"/>
    <property type="gene ID" value="CHC_T00001827001"/>
</dbReference>
<accession>R7Q4R2</accession>